<keyword evidence="1" id="KW-0175">Coiled coil</keyword>
<accession>A0A9D5ASX3</accession>
<keyword evidence="3" id="KW-1185">Reference proteome</keyword>
<sequence length="117" mass="13102">MSSAYYPESDGKTEVMNQCLKLIRGASYTINPYDFGLLGSLSRAAKGNKGGGCVEGVDRSGEALRQLRAHLHKVVERELTDCDEALRQLRAHLQRAQDRMKFQVDKKRTDMSLEVGE</sequence>
<evidence type="ECO:0000313" key="3">
    <source>
        <dbReference type="Proteomes" id="UP001058974"/>
    </source>
</evidence>
<comment type="caution">
    <text evidence="2">The sequence shown here is derived from an EMBL/GenBank/DDBJ whole genome shotgun (WGS) entry which is preliminary data.</text>
</comment>
<name>A0A9D5ASX3_PEA</name>
<dbReference type="EMBL" id="JAMSHJ010000004">
    <property type="protein sequence ID" value="KAI5417320.1"/>
    <property type="molecule type" value="Genomic_DNA"/>
</dbReference>
<dbReference type="Gramene" id="Psat04G0206600-T1">
    <property type="protein sequence ID" value="KAI5417320.1"/>
    <property type="gene ID" value="KIW84_042066"/>
</dbReference>
<reference evidence="2 3" key="1">
    <citation type="journal article" date="2022" name="Nat. Genet.">
        <title>Improved pea reference genome and pan-genome highlight genomic features and evolutionary characteristics.</title>
        <authorList>
            <person name="Yang T."/>
            <person name="Liu R."/>
            <person name="Luo Y."/>
            <person name="Hu S."/>
            <person name="Wang D."/>
            <person name="Wang C."/>
            <person name="Pandey M.K."/>
            <person name="Ge S."/>
            <person name="Xu Q."/>
            <person name="Li N."/>
            <person name="Li G."/>
            <person name="Huang Y."/>
            <person name="Saxena R.K."/>
            <person name="Ji Y."/>
            <person name="Li M."/>
            <person name="Yan X."/>
            <person name="He Y."/>
            <person name="Liu Y."/>
            <person name="Wang X."/>
            <person name="Xiang C."/>
            <person name="Varshney R.K."/>
            <person name="Ding H."/>
            <person name="Gao S."/>
            <person name="Zong X."/>
        </authorList>
    </citation>
    <scope>NUCLEOTIDE SEQUENCE [LARGE SCALE GENOMIC DNA]</scope>
    <source>
        <strain evidence="2 3">cv. Zhongwan 6</strain>
    </source>
</reference>
<organism evidence="2 3">
    <name type="scientific">Pisum sativum</name>
    <name type="common">Garden pea</name>
    <name type="synonym">Lathyrus oleraceus</name>
    <dbReference type="NCBI Taxonomy" id="3888"/>
    <lineage>
        <taxon>Eukaryota</taxon>
        <taxon>Viridiplantae</taxon>
        <taxon>Streptophyta</taxon>
        <taxon>Embryophyta</taxon>
        <taxon>Tracheophyta</taxon>
        <taxon>Spermatophyta</taxon>
        <taxon>Magnoliopsida</taxon>
        <taxon>eudicotyledons</taxon>
        <taxon>Gunneridae</taxon>
        <taxon>Pentapetalae</taxon>
        <taxon>rosids</taxon>
        <taxon>fabids</taxon>
        <taxon>Fabales</taxon>
        <taxon>Fabaceae</taxon>
        <taxon>Papilionoideae</taxon>
        <taxon>50 kb inversion clade</taxon>
        <taxon>NPAAA clade</taxon>
        <taxon>Hologalegina</taxon>
        <taxon>IRL clade</taxon>
        <taxon>Fabeae</taxon>
        <taxon>Lathyrus</taxon>
    </lineage>
</organism>
<dbReference type="AlphaFoldDB" id="A0A9D5ASX3"/>
<protein>
    <submittedName>
        <fullName evidence="2">Uncharacterized protein</fullName>
    </submittedName>
</protein>
<feature type="coiled-coil region" evidence="1">
    <location>
        <begin position="79"/>
        <end position="106"/>
    </location>
</feature>
<gene>
    <name evidence="2" type="ORF">KIW84_042066</name>
</gene>
<evidence type="ECO:0000256" key="1">
    <source>
        <dbReference type="SAM" id="Coils"/>
    </source>
</evidence>
<evidence type="ECO:0000313" key="2">
    <source>
        <dbReference type="EMBL" id="KAI5417320.1"/>
    </source>
</evidence>
<proteinExistence type="predicted"/>
<dbReference type="Proteomes" id="UP001058974">
    <property type="component" value="Chromosome 4"/>
</dbReference>